<proteinExistence type="predicted"/>
<evidence type="ECO:0000313" key="2">
    <source>
        <dbReference type="EMBL" id="ANV99364.1"/>
    </source>
</evidence>
<dbReference type="OrthoDB" id="8256038at2"/>
<reference evidence="2 3" key="1">
    <citation type="submission" date="2016-07" db="EMBL/GenBank/DDBJ databases">
        <title>Complete genome sequence of Bradyrhizobium icense LMTR 13T, a potential inoculant strain isolated from lima bean (Phaseolus lunatus) in Peru.</title>
        <authorList>
            <person name="Ormeno-Orrillo E."/>
            <person name="Duran D."/>
            <person name="Rogel M.A."/>
            <person name="Rey L."/>
            <person name="Imperial J."/>
            <person name="Ruiz-Argueso T."/>
            <person name="Martinez-Romero E."/>
        </authorList>
    </citation>
    <scope>NUCLEOTIDE SEQUENCE [LARGE SCALE GENOMIC DNA]</scope>
    <source>
        <strain evidence="2 3">LMTR 13</strain>
    </source>
</reference>
<organism evidence="2 3">
    <name type="scientific">Bradyrhizobium icense</name>
    <dbReference type="NCBI Taxonomy" id="1274631"/>
    <lineage>
        <taxon>Bacteria</taxon>
        <taxon>Pseudomonadati</taxon>
        <taxon>Pseudomonadota</taxon>
        <taxon>Alphaproteobacteria</taxon>
        <taxon>Hyphomicrobiales</taxon>
        <taxon>Nitrobacteraceae</taxon>
        <taxon>Bradyrhizobium</taxon>
    </lineage>
</organism>
<accession>A0A1B1U9C4</accession>
<name>A0A1B1U9C4_9BRAD</name>
<dbReference type="RefSeq" id="WP_065726674.1">
    <property type="nucleotide sequence ID" value="NZ_CP016428.1"/>
</dbReference>
<gene>
    <name evidence="2" type="ORF">LMTR13_03385</name>
</gene>
<evidence type="ECO:0000313" key="3">
    <source>
        <dbReference type="Proteomes" id="UP000092839"/>
    </source>
</evidence>
<dbReference type="EMBL" id="CP016428">
    <property type="protein sequence ID" value="ANV99364.1"/>
    <property type="molecule type" value="Genomic_DNA"/>
</dbReference>
<sequence>MYPFEHREKPPTSAEERAAKAEQRRLDAEQAIRERKAADDAFRANFERLKAERLAREATNS</sequence>
<keyword evidence="3" id="KW-1185">Reference proteome</keyword>
<evidence type="ECO:0000256" key="1">
    <source>
        <dbReference type="SAM" id="MobiDB-lite"/>
    </source>
</evidence>
<protein>
    <submittedName>
        <fullName evidence="2">Uncharacterized protein</fullName>
    </submittedName>
</protein>
<dbReference type="AlphaFoldDB" id="A0A1B1U9C4"/>
<feature type="region of interest" description="Disordered" evidence="1">
    <location>
        <begin position="1"/>
        <end position="21"/>
    </location>
</feature>
<dbReference type="KEGG" id="bic:LMTR13_03385"/>
<dbReference type="Proteomes" id="UP000092839">
    <property type="component" value="Chromosome"/>
</dbReference>